<protein>
    <recommendedName>
        <fullName evidence="9">Major facilitator superfamily (MFS) profile domain-containing protein</fullName>
    </recommendedName>
</protein>
<evidence type="ECO:0000256" key="1">
    <source>
        <dbReference type="ARBA" id="ARBA00004141"/>
    </source>
</evidence>
<comment type="similarity">
    <text evidence="2">Belongs to the major facilitator superfamily. Proton-dependent oligopeptide transporter (POT/PTR) (TC 2.A.17) family.</text>
</comment>
<evidence type="ECO:0000313" key="7">
    <source>
        <dbReference type="EMBL" id="ONK69089.1"/>
    </source>
</evidence>
<dbReference type="PANTHER" id="PTHR11654">
    <property type="entry name" value="OLIGOPEPTIDE TRANSPORTER-RELATED"/>
    <property type="match status" value="1"/>
</dbReference>
<feature type="transmembrane region" description="Helical" evidence="6">
    <location>
        <begin position="212"/>
        <end position="233"/>
    </location>
</feature>
<gene>
    <name evidence="7" type="ORF">A4U43_C05F19170</name>
</gene>
<keyword evidence="4 6" id="KW-1133">Transmembrane helix</keyword>
<feature type="transmembrane region" description="Helical" evidence="6">
    <location>
        <begin position="132"/>
        <end position="149"/>
    </location>
</feature>
<dbReference type="SUPFAM" id="SSF103473">
    <property type="entry name" value="MFS general substrate transporter"/>
    <property type="match status" value="1"/>
</dbReference>
<dbReference type="EMBL" id="CM007385">
    <property type="protein sequence ID" value="ONK69089.1"/>
    <property type="molecule type" value="Genomic_DNA"/>
</dbReference>
<sequence>MQQLMKPQRFLNKACIIRNPEKQLNPDGSAINPWTLCTVQQVEDFKSVVRVLPLWSTCIIPAVVISQHSFPVVQANTMDRHVSREFQIPAGSFVVFGIVTLTLWVVIYDRIIVPPLSKITGRPRGFSLKQRMGIGFFLSIIATATAALIETKRRHKAIDQGLQNNAKAIVDMSAMWLILQHCLTGLSEAFFIIGQIEFYYSEFPKSMASIGVSLFALGMGIGNLVGSLIVSVLERVTGKNGGESWVADNLNKGHYDYYYWLLAVLSGVNFFYFLVCSWIYGEEGLNKVHAEKEDDVDDDDDHTALGDEMLEKSPKISVIL</sequence>
<keyword evidence="8" id="KW-1185">Reference proteome</keyword>
<reference evidence="8" key="1">
    <citation type="journal article" date="2017" name="Nat. Commun.">
        <title>The asparagus genome sheds light on the origin and evolution of a young Y chromosome.</title>
        <authorList>
            <person name="Harkess A."/>
            <person name="Zhou J."/>
            <person name="Xu C."/>
            <person name="Bowers J.E."/>
            <person name="Van der Hulst R."/>
            <person name="Ayyampalayam S."/>
            <person name="Mercati F."/>
            <person name="Riccardi P."/>
            <person name="McKain M.R."/>
            <person name="Kakrana A."/>
            <person name="Tang H."/>
            <person name="Ray J."/>
            <person name="Groenendijk J."/>
            <person name="Arikit S."/>
            <person name="Mathioni S.M."/>
            <person name="Nakano M."/>
            <person name="Shan H."/>
            <person name="Telgmann-Rauber A."/>
            <person name="Kanno A."/>
            <person name="Yue Z."/>
            <person name="Chen H."/>
            <person name="Li W."/>
            <person name="Chen Y."/>
            <person name="Xu X."/>
            <person name="Zhang Y."/>
            <person name="Luo S."/>
            <person name="Chen H."/>
            <person name="Gao J."/>
            <person name="Mao Z."/>
            <person name="Pires J.C."/>
            <person name="Luo M."/>
            <person name="Kudrna D."/>
            <person name="Wing R.A."/>
            <person name="Meyers B.C."/>
            <person name="Yi K."/>
            <person name="Kong H."/>
            <person name="Lavrijsen P."/>
            <person name="Sunseri F."/>
            <person name="Falavigna A."/>
            <person name="Ye Y."/>
            <person name="Leebens-Mack J.H."/>
            <person name="Chen G."/>
        </authorList>
    </citation>
    <scope>NUCLEOTIDE SEQUENCE [LARGE SCALE GENOMIC DNA]</scope>
    <source>
        <strain evidence="8">cv. DH0086</strain>
    </source>
</reference>
<organism evidence="7 8">
    <name type="scientific">Asparagus officinalis</name>
    <name type="common">Garden asparagus</name>
    <dbReference type="NCBI Taxonomy" id="4686"/>
    <lineage>
        <taxon>Eukaryota</taxon>
        <taxon>Viridiplantae</taxon>
        <taxon>Streptophyta</taxon>
        <taxon>Embryophyta</taxon>
        <taxon>Tracheophyta</taxon>
        <taxon>Spermatophyta</taxon>
        <taxon>Magnoliopsida</taxon>
        <taxon>Liliopsida</taxon>
        <taxon>Asparagales</taxon>
        <taxon>Asparagaceae</taxon>
        <taxon>Asparagoideae</taxon>
        <taxon>Asparagus</taxon>
    </lineage>
</organism>
<evidence type="ECO:0000256" key="5">
    <source>
        <dbReference type="ARBA" id="ARBA00023136"/>
    </source>
</evidence>
<evidence type="ECO:0000256" key="3">
    <source>
        <dbReference type="ARBA" id="ARBA00022692"/>
    </source>
</evidence>
<dbReference type="Pfam" id="PF00854">
    <property type="entry name" value="PTR2"/>
    <property type="match status" value="1"/>
</dbReference>
<evidence type="ECO:0000256" key="2">
    <source>
        <dbReference type="ARBA" id="ARBA00005982"/>
    </source>
</evidence>
<name>A0A5P1EWM6_ASPOF</name>
<feature type="transmembrane region" description="Helical" evidence="6">
    <location>
        <begin position="174"/>
        <end position="200"/>
    </location>
</feature>
<dbReference type="Gene3D" id="1.20.1250.20">
    <property type="entry name" value="MFS general substrate transporter like domains"/>
    <property type="match status" value="1"/>
</dbReference>
<dbReference type="GO" id="GO:0022857">
    <property type="term" value="F:transmembrane transporter activity"/>
    <property type="evidence" value="ECO:0007669"/>
    <property type="project" value="InterPro"/>
</dbReference>
<evidence type="ECO:0008006" key="9">
    <source>
        <dbReference type="Google" id="ProtNLM"/>
    </source>
</evidence>
<dbReference type="AlphaFoldDB" id="A0A5P1EWM6"/>
<evidence type="ECO:0000256" key="6">
    <source>
        <dbReference type="SAM" id="Phobius"/>
    </source>
</evidence>
<accession>A0A5P1EWM6</accession>
<keyword evidence="3 6" id="KW-0812">Transmembrane</keyword>
<feature type="transmembrane region" description="Helical" evidence="6">
    <location>
        <begin position="257"/>
        <end position="280"/>
    </location>
</feature>
<dbReference type="Gramene" id="ONK69089">
    <property type="protein sequence ID" value="ONK69089"/>
    <property type="gene ID" value="A4U43_C05F19170"/>
</dbReference>
<evidence type="ECO:0000313" key="8">
    <source>
        <dbReference type="Proteomes" id="UP000243459"/>
    </source>
</evidence>
<feature type="transmembrane region" description="Helical" evidence="6">
    <location>
        <begin position="90"/>
        <end position="111"/>
    </location>
</feature>
<keyword evidence="5 6" id="KW-0472">Membrane</keyword>
<comment type="subcellular location">
    <subcellularLocation>
        <location evidence="1">Membrane</location>
        <topology evidence="1">Multi-pass membrane protein</topology>
    </subcellularLocation>
</comment>
<dbReference type="Proteomes" id="UP000243459">
    <property type="component" value="Chromosome 5"/>
</dbReference>
<evidence type="ECO:0000256" key="4">
    <source>
        <dbReference type="ARBA" id="ARBA00022989"/>
    </source>
</evidence>
<proteinExistence type="inferred from homology"/>
<dbReference type="OMA" id="FPKRMAS"/>
<dbReference type="GO" id="GO:0016020">
    <property type="term" value="C:membrane"/>
    <property type="evidence" value="ECO:0007669"/>
    <property type="project" value="UniProtKB-SubCell"/>
</dbReference>
<dbReference type="InterPro" id="IPR000109">
    <property type="entry name" value="POT_fam"/>
</dbReference>
<dbReference type="InterPro" id="IPR036259">
    <property type="entry name" value="MFS_trans_sf"/>
</dbReference>